<gene>
    <name evidence="1" type="ORF">HF292_009520</name>
</gene>
<keyword evidence="2" id="KW-1185">Reference proteome</keyword>
<reference evidence="1 2" key="1">
    <citation type="journal article" date="2021" name="ISME J.">
        <title>Genomic evolution of the class Acidithiobacillia: deep-branching Proteobacteria living in extreme acidic conditions.</title>
        <authorList>
            <person name="Moya-Beltran A."/>
            <person name="Beard S."/>
            <person name="Rojas-Villalobos C."/>
            <person name="Issotta F."/>
            <person name="Gallardo Y."/>
            <person name="Ulloa R."/>
            <person name="Giaveno A."/>
            <person name="Degli Esposti M."/>
            <person name="Johnson D.B."/>
            <person name="Quatrini R."/>
        </authorList>
    </citation>
    <scope>NUCLEOTIDE SEQUENCE [LARGE SCALE GENOMIC DNA]</scope>
    <source>
        <strain evidence="1 2">CF3</strain>
    </source>
</reference>
<evidence type="ECO:0000313" key="1">
    <source>
        <dbReference type="EMBL" id="XRP72045.1"/>
    </source>
</evidence>
<proteinExistence type="predicted"/>
<dbReference type="Proteomes" id="UP001196097">
    <property type="component" value="Chromosome"/>
</dbReference>
<accession>A0ACD5IE03</accession>
<protein>
    <submittedName>
        <fullName evidence="1">Uncharacterized protein</fullName>
    </submittedName>
</protein>
<dbReference type="EMBL" id="CP130946">
    <property type="protein sequence ID" value="XRP72045.1"/>
    <property type="molecule type" value="Genomic_DNA"/>
</dbReference>
<organism evidence="1 2">
    <name type="scientific">Acidithiobacillus ferruginosus</name>
    <dbReference type="NCBI Taxonomy" id="3063951"/>
    <lineage>
        <taxon>Bacteria</taxon>
        <taxon>Pseudomonadati</taxon>
        <taxon>Pseudomonadota</taxon>
        <taxon>Acidithiobacillia</taxon>
        <taxon>Acidithiobacillales</taxon>
        <taxon>Acidithiobacillaceae</taxon>
        <taxon>Acidithiobacillus</taxon>
    </lineage>
</organism>
<evidence type="ECO:0000313" key="2">
    <source>
        <dbReference type="Proteomes" id="UP001196097"/>
    </source>
</evidence>
<sequence>MQHIGFLVVSNATFKDFRYPLMWDATCRAHAVKLPGRSTVDVSLKGAKKGSHPAGDKASLVLKAELDAETKAATQKLWGK</sequence>
<name>A0ACD5IE03_9PROT</name>